<dbReference type="Pfam" id="PF00069">
    <property type="entry name" value="Pkinase"/>
    <property type="match status" value="1"/>
</dbReference>
<keyword evidence="3" id="KW-1185">Reference proteome</keyword>
<dbReference type="GO" id="GO:0005737">
    <property type="term" value="C:cytoplasm"/>
    <property type="evidence" value="ECO:0007669"/>
    <property type="project" value="TreeGrafter"/>
</dbReference>
<dbReference type="PANTHER" id="PTHR48015">
    <property type="entry name" value="SERINE/THREONINE-PROTEIN KINASE TAO"/>
    <property type="match status" value="1"/>
</dbReference>
<dbReference type="PANTHER" id="PTHR48015:SF16">
    <property type="entry name" value="SERINE_THREONINE-PROTEIN KINASE SULU"/>
    <property type="match status" value="1"/>
</dbReference>
<dbReference type="GO" id="GO:0004674">
    <property type="term" value="F:protein serine/threonine kinase activity"/>
    <property type="evidence" value="ECO:0007669"/>
    <property type="project" value="UniProtKB-KW"/>
</dbReference>
<dbReference type="OrthoDB" id="9813021at2"/>
<keyword evidence="2" id="KW-0808">Transferase</keyword>
<dbReference type="SMART" id="SM00220">
    <property type="entry name" value="S_TKc"/>
    <property type="match status" value="1"/>
</dbReference>
<dbReference type="Proteomes" id="UP000253141">
    <property type="component" value="Unassembled WGS sequence"/>
</dbReference>
<dbReference type="InterPro" id="IPR050285">
    <property type="entry name" value="STE20_Ser/Thr_kinase"/>
</dbReference>
<sequence length="316" mass="36300">MIINDIVFADNGGFGDIYFGIDELGRRVAIKTIREASQGISTALQHAKALVRAKHANVVEVYSIENIFIPNENEPVQCILMEYIDGQTIDNIYSKKINKEECLSIGNKIIEGLKHIHNQGLIHGDLHDKNVMLTSNGQIKIIDILYIKSLADYDETKKQEKLKYDYRSLHQLLCSLIFNSELGLESVNEFRNKSGLGIPETIETIEKAFLCLEDFADREMKFIAEISQVNVAEIKEYCFRAECEIDVDELRKLMGRKCLKIKKNIDVFPDVFVVLYTTLQLDELRDEIRKVEDGHVMLQTVELKDNYTGERNYDLK</sequence>
<comment type="caution">
    <text evidence="2">The sequence shown here is derived from an EMBL/GenBank/DDBJ whole genome shotgun (WGS) entry which is preliminary data.</text>
</comment>
<dbReference type="InterPro" id="IPR011009">
    <property type="entry name" value="Kinase-like_dom_sf"/>
</dbReference>
<proteinExistence type="predicted"/>
<dbReference type="SUPFAM" id="SSF56112">
    <property type="entry name" value="Protein kinase-like (PK-like)"/>
    <property type="match status" value="1"/>
</dbReference>
<dbReference type="InterPro" id="IPR000719">
    <property type="entry name" value="Prot_kinase_dom"/>
</dbReference>
<accession>A0A369IE36</accession>
<organism evidence="2 3">
    <name type="scientific">Runella aurantiaca</name>
    <dbReference type="NCBI Taxonomy" id="2282308"/>
    <lineage>
        <taxon>Bacteria</taxon>
        <taxon>Pseudomonadati</taxon>
        <taxon>Bacteroidota</taxon>
        <taxon>Cytophagia</taxon>
        <taxon>Cytophagales</taxon>
        <taxon>Spirosomataceae</taxon>
        <taxon>Runella</taxon>
    </lineage>
</organism>
<dbReference type="Gene3D" id="1.10.510.10">
    <property type="entry name" value="Transferase(Phosphotransferase) domain 1"/>
    <property type="match status" value="1"/>
</dbReference>
<dbReference type="AlphaFoldDB" id="A0A369IE36"/>
<protein>
    <submittedName>
        <fullName evidence="2">Serine/threonine protein kinase</fullName>
    </submittedName>
</protein>
<dbReference type="RefSeq" id="WP_114459461.1">
    <property type="nucleotide sequence ID" value="NZ_QPIW01000001.1"/>
</dbReference>
<dbReference type="EMBL" id="QPIW01000001">
    <property type="protein sequence ID" value="RDB07928.1"/>
    <property type="molecule type" value="Genomic_DNA"/>
</dbReference>
<keyword evidence="2" id="KW-0723">Serine/threonine-protein kinase</keyword>
<evidence type="ECO:0000313" key="3">
    <source>
        <dbReference type="Proteomes" id="UP000253141"/>
    </source>
</evidence>
<dbReference type="GO" id="GO:0035556">
    <property type="term" value="P:intracellular signal transduction"/>
    <property type="evidence" value="ECO:0007669"/>
    <property type="project" value="TreeGrafter"/>
</dbReference>
<gene>
    <name evidence="2" type="ORF">DVG78_02430</name>
</gene>
<keyword evidence="2" id="KW-0418">Kinase</keyword>
<dbReference type="PROSITE" id="PS50011">
    <property type="entry name" value="PROTEIN_KINASE_DOM"/>
    <property type="match status" value="1"/>
</dbReference>
<evidence type="ECO:0000313" key="2">
    <source>
        <dbReference type="EMBL" id="RDB07928.1"/>
    </source>
</evidence>
<evidence type="ECO:0000259" key="1">
    <source>
        <dbReference type="PROSITE" id="PS50011"/>
    </source>
</evidence>
<feature type="domain" description="Protein kinase" evidence="1">
    <location>
        <begin position="3"/>
        <end position="316"/>
    </location>
</feature>
<dbReference type="GO" id="GO:0005524">
    <property type="term" value="F:ATP binding"/>
    <property type="evidence" value="ECO:0007669"/>
    <property type="project" value="InterPro"/>
</dbReference>
<reference evidence="2 3" key="1">
    <citation type="submission" date="2018-07" db="EMBL/GenBank/DDBJ databases">
        <title>Genome analysis of Runella aurantiaca.</title>
        <authorList>
            <person name="Yang X."/>
        </authorList>
    </citation>
    <scope>NUCLEOTIDE SEQUENCE [LARGE SCALE GENOMIC DNA]</scope>
    <source>
        <strain evidence="2 3">YX9</strain>
    </source>
</reference>
<name>A0A369IE36_9BACT</name>